<feature type="transmembrane region" description="Helical" evidence="1">
    <location>
        <begin position="40"/>
        <end position="64"/>
    </location>
</feature>
<keyword evidence="1" id="KW-1133">Transmembrane helix</keyword>
<protein>
    <submittedName>
        <fullName evidence="2">Uncharacterized protein</fullName>
    </submittedName>
</protein>
<sequence length="67" mass="7113">MATVVENPVVLVVPDTVQDYVTPAPQAVPVEPKIWCTQKVAGAFIGFIGVVVGVTFGVLFGVYYRGC</sequence>
<evidence type="ECO:0000313" key="2">
    <source>
        <dbReference type="EMBL" id="QHU31784.1"/>
    </source>
</evidence>
<proteinExistence type="predicted"/>
<keyword evidence="1" id="KW-0812">Transmembrane</keyword>
<dbReference type="AlphaFoldDB" id="A0A6C0LQC5"/>
<reference evidence="2" key="1">
    <citation type="journal article" date="2020" name="Nature">
        <title>Giant virus diversity and host interactions through global metagenomics.</title>
        <authorList>
            <person name="Schulz F."/>
            <person name="Roux S."/>
            <person name="Paez-Espino D."/>
            <person name="Jungbluth S."/>
            <person name="Walsh D.A."/>
            <person name="Denef V.J."/>
            <person name="McMahon K.D."/>
            <person name="Konstantinidis K.T."/>
            <person name="Eloe-Fadrosh E.A."/>
            <person name="Kyrpides N.C."/>
            <person name="Woyke T."/>
        </authorList>
    </citation>
    <scope>NUCLEOTIDE SEQUENCE</scope>
    <source>
        <strain evidence="2">GVMAG-M-3300027963-41</strain>
    </source>
</reference>
<accession>A0A6C0LQC5</accession>
<evidence type="ECO:0000256" key="1">
    <source>
        <dbReference type="SAM" id="Phobius"/>
    </source>
</evidence>
<keyword evidence="1" id="KW-0472">Membrane</keyword>
<organism evidence="2">
    <name type="scientific">viral metagenome</name>
    <dbReference type="NCBI Taxonomy" id="1070528"/>
    <lineage>
        <taxon>unclassified sequences</taxon>
        <taxon>metagenomes</taxon>
        <taxon>organismal metagenomes</taxon>
    </lineage>
</organism>
<dbReference type="EMBL" id="MN740533">
    <property type="protein sequence ID" value="QHU31784.1"/>
    <property type="molecule type" value="Genomic_DNA"/>
</dbReference>
<name>A0A6C0LQC5_9ZZZZ</name>